<feature type="domain" description="Beta-galactosidase galactose-binding" evidence="9">
    <location>
        <begin position="586"/>
        <end position="644"/>
    </location>
</feature>
<dbReference type="EMBL" id="JALHLF010000023">
    <property type="protein sequence ID" value="MCJ2182676.1"/>
    <property type="molecule type" value="Genomic_DNA"/>
</dbReference>
<dbReference type="RefSeq" id="WP_244018849.1">
    <property type="nucleotide sequence ID" value="NZ_JALHLF010000023.1"/>
</dbReference>
<feature type="domain" description="Beta-galactosidase 1-like first all-beta" evidence="8">
    <location>
        <begin position="450"/>
        <end position="562"/>
    </location>
</feature>
<dbReference type="SUPFAM" id="SSF51445">
    <property type="entry name" value="(Trans)glycosidases"/>
    <property type="match status" value="1"/>
</dbReference>
<dbReference type="Pfam" id="PF01301">
    <property type="entry name" value="Glyco_hydro_35"/>
    <property type="match status" value="1"/>
</dbReference>
<keyword evidence="2 4" id="KW-0378">Hydrolase</keyword>
<dbReference type="Pfam" id="PF21467">
    <property type="entry name" value="BetaGal_gal-bd"/>
    <property type="match status" value="1"/>
</dbReference>
<keyword evidence="3 4" id="KW-0326">Glycosidase</keyword>
<evidence type="ECO:0000256" key="6">
    <source>
        <dbReference type="SAM" id="SignalP"/>
    </source>
</evidence>
<gene>
    <name evidence="10" type="ORF">MTR62_08235</name>
</gene>
<evidence type="ECO:0000259" key="8">
    <source>
        <dbReference type="Pfam" id="PF21317"/>
    </source>
</evidence>
<comment type="caution">
    <text evidence="10">The sequence shown here is derived from an EMBL/GenBank/DDBJ whole genome shotgun (WGS) entry which is preliminary data.</text>
</comment>
<dbReference type="InterPro" id="IPR031330">
    <property type="entry name" value="Gly_Hdrlase_35_cat"/>
</dbReference>
<dbReference type="InterPro" id="IPR048912">
    <property type="entry name" value="BetaGal1-like_ABD1"/>
</dbReference>
<evidence type="ECO:0000256" key="1">
    <source>
        <dbReference type="ARBA" id="ARBA00009809"/>
    </source>
</evidence>
<keyword evidence="11" id="KW-1185">Reference proteome</keyword>
<dbReference type="EC" id="3.2.1.23" evidence="4"/>
<dbReference type="SUPFAM" id="SSF49785">
    <property type="entry name" value="Galactose-binding domain-like"/>
    <property type="match status" value="1"/>
</dbReference>
<reference evidence="10" key="1">
    <citation type="submission" date="2022-03" db="EMBL/GenBank/DDBJ databases">
        <title>Identification of a novel bacterium isolated from mangrove sediments.</title>
        <authorList>
            <person name="Pan X."/>
        </authorList>
    </citation>
    <scope>NUCLEOTIDE SEQUENCE</scope>
    <source>
        <strain evidence="10">B1949</strain>
    </source>
</reference>
<proteinExistence type="inferred from homology"/>
<evidence type="ECO:0000259" key="9">
    <source>
        <dbReference type="Pfam" id="PF21467"/>
    </source>
</evidence>
<evidence type="ECO:0000256" key="5">
    <source>
        <dbReference type="RuleBase" id="RU003679"/>
    </source>
</evidence>
<dbReference type="PROSITE" id="PS01182">
    <property type="entry name" value="GLYCOSYL_HYDROL_F35"/>
    <property type="match status" value="1"/>
</dbReference>
<dbReference type="InterPro" id="IPR008979">
    <property type="entry name" value="Galactose-bd-like_sf"/>
</dbReference>
<sequence length="688" mass="73689">MTPATPARSAMTAALIALAALPLATAQASPTRASPAVVPAPDALRSDPLGGPAAVAGRQVISGSMFYPRIPRALWRDRLKKARAMGLNTIETYAFWNVHEPRPGHFDFSGQNDIAEFVREAAEEGLMVVVRPGPYACAEWDWGGLPSWLNRDPKMQVRTLYPGFMKATQRYLDALARQLAPLQATRGGPIIGVQVENEYGSYGEDHAYMRAMKDAFVRAGFAPRLLFTADGPDLLARGALPDLPVALNFAPGSAKGAVEALAKFRPGAPVYVGEYWDGWFDHWGERHETRDGTAMAEELRTLLASGASVNLYMFTGGTSFGWMAGANSAGANADHTNRKEVNYQPDVTSYDYDSPLSEAGRPTPKFFAFRDAIQSVTGETLPALPPESPTIALPPMALGEGARDAIQSVTGETLPALPPESPTIALPPMALGEGASLWSDLPKPVRSSAPLTMEDIGQSFGYILYRTTIAKGSERPATLTLPVVHDYAAVYVDGVLQGVIDRRLQQTSLTLAPLRAGARLSILVENSGRVNYGPALPDERAGIIGTPLLDGVKLLNWENFALPMSVPPAAPVQSASPAAKPPCTGPCFSRAQFTLSKVGDTFLDTGALGKGVAWVNGHNVGRFWQVGPQRTLYLPAPFLKTGRNEIVVFDLTGGEGRHVEGLRDSILDAEPAPDPVTSRLHLQGKITP</sequence>
<evidence type="ECO:0000313" key="10">
    <source>
        <dbReference type="EMBL" id="MCJ2182676.1"/>
    </source>
</evidence>
<feature type="domain" description="Glycoside hydrolase 35 catalytic" evidence="7">
    <location>
        <begin position="59"/>
        <end position="374"/>
    </location>
</feature>
<dbReference type="PIRSF" id="PIRSF006336">
    <property type="entry name" value="B-gal"/>
    <property type="match status" value="1"/>
</dbReference>
<evidence type="ECO:0000256" key="3">
    <source>
        <dbReference type="ARBA" id="ARBA00023295"/>
    </source>
</evidence>
<dbReference type="Gene3D" id="3.20.20.80">
    <property type="entry name" value="Glycosidases"/>
    <property type="match status" value="1"/>
</dbReference>
<protein>
    <recommendedName>
        <fullName evidence="4">Beta-galactosidase</fullName>
        <ecNumber evidence="4">3.2.1.23</ecNumber>
    </recommendedName>
</protein>
<evidence type="ECO:0000256" key="2">
    <source>
        <dbReference type="ARBA" id="ARBA00022801"/>
    </source>
</evidence>
<comment type="catalytic activity">
    <reaction evidence="4">
        <text>Hydrolysis of terminal non-reducing beta-D-galactose residues in beta-D-galactosides.</text>
        <dbReference type="EC" id="3.2.1.23"/>
    </reaction>
</comment>
<dbReference type="Pfam" id="PF21317">
    <property type="entry name" value="BetaGal_ABD_1"/>
    <property type="match status" value="1"/>
</dbReference>
<dbReference type="InterPro" id="IPR026283">
    <property type="entry name" value="B-gal_1-like"/>
</dbReference>
<feature type="signal peptide" evidence="6">
    <location>
        <begin position="1"/>
        <end position="19"/>
    </location>
</feature>
<accession>A0ABT0BC87</accession>
<feature type="chain" id="PRO_5045838221" description="Beta-galactosidase" evidence="6">
    <location>
        <begin position="20"/>
        <end position="688"/>
    </location>
</feature>
<dbReference type="InterPro" id="IPR048913">
    <property type="entry name" value="BetaGal_gal-bd"/>
</dbReference>
<dbReference type="InterPro" id="IPR019801">
    <property type="entry name" value="Glyco_hydro_35_CS"/>
</dbReference>
<keyword evidence="6" id="KW-0732">Signal</keyword>
<name>A0ABT0BC87_9SPHN</name>
<organism evidence="10 11">
    <name type="scientific">Novosphingobium organovorum</name>
    <dbReference type="NCBI Taxonomy" id="2930092"/>
    <lineage>
        <taxon>Bacteria</taxon>
        <taxon>Pseudomonadati</taxon>
        <taxon>Pseudomonadota</taxon>
        <taxon>Alphaproteobacteria</taxon>
        <taxon>Sphingomonadales</taxon>
        <taxon>Sphingomonadaceae</taxon>
        <taxon>Novosphingobium</taxon>
    </lineage>
</organism>
<comment type="similarity">
    <text evidence="1 5">Belongs to the glycosyl hydrolase 35 family.</text>
</comment>
<evidence type="ECO:0000313" key="11">
    <source>
        <dbReference type="Proteomes" id="UP001162881"/>
    </source>
</evidence>
<dbReference type="InterPro" id="IPR017853">
    <property type="entry name" value="GH"/>
</dbReference>
<dbReference type="PANTHER" id="PTHR23421">
    <property type="entry name" value="BETA-GALACTOSIDASE RELATED"/>
    <property type="match status" value="1"/>
</dbReference>
<dbReference type="PRINTS" id="PR00742">
    <property type="entry name" value="GLHYDRLASE35"/>
</dbReference>
<evidence type="ECO:0000259" key="7">
    <source>
        <dbReference type="Pfam" id="PF01301"/>
    </source>
</evidence>
<evidence type="ECO:0000256" key="4">
    <source>
        <dbReference type="RuleBase" id="RU000675"/>
    </source>
</evidence>
<dbReference type="InterPro" id="IPR001944">
    <property type="entry name" value="Glycoside_Hdrlase_35"/>
</dbReference>
<dbReference type="Gene3D" id="2.60.120.260">
    <property type="entry name" value="Galactose-binding domain-like"/>
    <property type="match status" value="3"/>
</dbReference>
<dbReference type="Proteomes" id="UP001162881">
    <property type="component" value="Unassembled WGS sequence"/>
</dbReference>